<evidence type="ECO:0000256" key="3">
    <source>
        <dbReference type="ARBA" id="ARBA00022729"/>
    </source>
</evidence>
<reference evidence="5 6" key="1">
    <citation type="journal article" date="2018" name="Nat. Ecol. Evol.">
        <title>Shark genomes provide insights into elasmobranch evolution and the origin of vertebrates.</title>
        <authorList>
            <person name="Hara Y"/>
            <person name="Yamaguchi K"/>
            <person name="Onimaru K"/>
            <person name="Kadota M"/>
            <person name="Koyanagi M"/>
            <person name="Keeley SD"/>
            <person name="Tatsumi K"/>
            <person name="Tanaka K"/>
            <person name="Motone F"/>
            <person name="Kageyama Y"/>
            <person name="Nozu R"/>
            <person name="Adachi N"/>
            <person name="Nishimura O"/>
            <person name="Nakagawa R"/>
            <person name="Tanegashima C"/>
            <person name="Kiyatake I"/>
            <person name="Matsumoto R"/>
            <person name="Murakumo K"/>
            <person name="Nishida K"/>
            <person name="Terakita A"/>
            <person name="Kuratani S"/>
            <person name="Sato K"/>
            <person name="Hyodo S Kuraku.S."/>
        </authorList>
    </citation>
    <scope>NUCLEOTIDE SEQUENCE [LARGE SCALE GENOMIC DNA]</scope>
</reference>
<evidence type="ECO:0000259" key="4">
    <source>
        <dbReference type="Pfam" id="PF25106"/>
    </source>
</evidence>
<evidence type="ECO:0000313" key="5">
    <source>
        <dbReference type="EMBL" id="GCC43703.1"/>
    </source>
</evidence>
<dbReference type="AlphaFoldDB" id="A0A401TM60"/>
<dbReference type="Proteomes" id="UP000287033">
    <property type="component" value="Unassembled WGS sequence"/>
</dbReference>
<organism evidence="5 6">
    <name type="scientific">Chiloscyllium punctatum</name>
    <name type="common">Brownbanded bambooshark</name>
    <name type="synonym">Hemiscyllium punctatum</name>
    <dbReference type="NCBI Taxonomy" id="137246"/>
    <lineage>
        <taxon>Eukaryota</taxon>
        <taxon>Metazoa</taxon>
        <taxon>Chordata</taxon>
        <taxon>Craniata</taxon>
        <taxon>Vertebrata</taxon>
        <taxon>Chondrichthyes</taxon>
        <taxon>Elasmobranchii</taxon>
        <taxon>Galeomorphii</taxon>
        <taxon>Galeoidea</taxon>
        <taxon>Orectolobiformes</taxon>
        <taxon>Hemiscylliidae</taxon>
        <taxon>Chiloscyllium</taxon>
    </lineage>
</organism>
<dbReference type="InterPro" id="IPR056861">
    <property type="entry name" value="HMCN1-like_VWA"/>
</dbReference>
<evidence type="ECO:0000256" key="2">
    <source>
        <dbReference type="ARBA" id="ARBA00022525"/>
    </source>
</evidence>
<comment type="caution">
    <text evidence="5">The sequence shown here is derived from an EMBL/GenBank/DDBJ whole genome shotgun (WGS) entry which is preliminary data.</text>
</comment>
<dbReference type="Pfam" id="PF25106">
    <property type="entry name" value="VWA_4"/>
    <property type="match status" value="1"/>
</dbReference>
<gene>
    <name evidence="5" type="ORF">chiPu_0027877</name>
</gene>
<proteinExistence type="predicted"/>
<keyword evidence="3" id="KW-0732">Signal</keyword>
<feature type="non-terminal residue" evidence="5">
    <location>
        <position position="99"/>
    </location>
</feature>
<keyword evidence="6" id="KW-1185">Reference proteome</keyword>
<feature type="domain" description="Hemicentin-1-like von Willebrand factor A" evidence="4">
    <location>
        <begin position="2"/>
        <end position="64"/>
    </location>
</feature>
<evidence type="ECO:0000313" key="6">
    <source>
        <dbReference type="Proteomes" id="UP000287033"/>
    </source>
</evidence>
<protein>
    <recommendedName>
        <fullName evidence="4">Hemicentin-1-like von Willebrand factor A domain-containing protein</fullName>
    </recommendedName>
</protein>
<comment type="subcellular location">
    <subcellularLocation>
        <location evidence="1">Secreted</location>
    </subcellularLocation>
</comment>
<dbReference type="EMBL" id="BEZZ01116684">
    <property type="protein sequence ID" value="GCC43703.1"/>
    <property type="molecule type" value="Genomic_DNA"/>
</dbReference>
<keyword evidence="2" id="KW-0964">Secreted</keyword>
<evidence type="ECO:0000256" key="1">
    <source>
        <dbReference type="ARBA" id="ARBA00004613"/>
    </source>
</evidence>
<accession>A0A401TM60</accession>
<name>A0A401TM60_CHIPU</name>
<sequence length="99" mass="10831">MELENTVRALIEETQSQLFFLMNGSLVRRKKRGFFGKFRNAAQPGLQFYQKLSTASGGESLTVTRRALPELTSIIEEELAGGDKVGGSLITTATGCPYT</sequence>